<organism evidence="2 3">
    <name type="scientific">Calocera viscosa (strain TUFC12733)</name>
    <dbReference type="NCBI Taxonomy" id="1330018"/>
    <lineage>
        <taxon>Eukaryota</taxon>
        <taxon>Fungi</taxon>
        <taxon>Dikarya</taxon>
        <taxon>Basidiomycota</taxon>
        <taxon>Agaricomycotina</taxon>
        <taxon>Dacrymycetes</taxon>
        <taxon>Dacrymycetales</taxon>
        <taxon>Dacrymycetaceae</taxon>
        <taxon>Calocera</taxon>
    </lineage>
</organism>
<reference evidence="2 3" key="1">
    <citation type="journal article" date="2016" name="Mol. Biol. Evol.">
        <title>Comparative Genomics of Early-Diverging Mushroom-Forming Fungi Provides Insights into the Origins of Lignocellulose Decay Capabilities.</title>
        <authorList>
            <person name="Nagy L.G."/>
            <person name="Riley R."/>
            <person name="Tritt A."/>
            <person name="Adam C."/>
            <person name="Daum C."/>
            <person name="Floudas D."/>
            <person name="Sun H."/>
            <person name="Yadav J.S."/>
            <person name="Pangilinan J."/>
            <person name="Larsson K.H."/>
            <person name="Matsuura K."/>
            <person name="Barry K."/>
            <person name="Labutti K."/>
            <person name="Kuo R."/>
            <person name="Ohm R.A."/>
            <person name="Bhattacharya S.S."/>
            <person name="Shirouzu T."/>
            <person name="Yoshinaga Y."/>
            <person name="Martin F.M."/>
            <person name="Grigoriev I.V."/>
            <person name="Hibbett D.S."/>
        </authorList>
    </citation>
    <scope>NUCLEOTIDE SEQUENCE [LARGE SCALE GENOMIC DNA]</scope>
    <source>
        <strain evidence="2 3">TUFC12733</strain>
    </source>
</reference>
<dbReference type="InterPro" id="IPR001810">
    <property type="entry name" value="F-box_dom"/>
</dbReference>
<dbReference type="EMBL" id="KV417377">
    <property type="protein sequence ID" value="KZO89601.1"/>
    <property type="molecule type" value="Genomic_DNA"/>
</dbReference>
<dbReference type="Gene3D" id="3.80.10.10">
    <property type="entry name" value="Ribonuclease Inhibitor"/>
    <property type="match status" value="1"/>
</dbReference>
<proteinExistence type="predicted"/>
<name>A0A167FKU0_CALVF</name>
<accession>A0A167FKU0</accession>
<sequence>MLVDDPYPFHKDRTAVNRLPTEILLSIFAIVLADDAPIHAQCQRLMHVCRLWRNTVISYVPFWARLILRQAKSVRNRVELTKLDFERARICPALDVTLALEVRASPCPRQPEDEDTIFAEIKKEAREGEQYLSLALGHDVLRRMWILASRLFSNILSQTRTLDVLQLSSLAMPDTVFCPTLCKLQLKRVQLNPGSHFPSVWARMQNLEELVLLGRSPRSQLISFRFDDPRIVLPRLRTLALSALYNIPDAHWIRQLDCPRLKALHLQENKDEYLLDWPPVCQVPIPDTLAAIQQHAWKLEELNFDFVPGPDNLAIPFLLAQAGNLRRLAITEELYTKVREIYGLMPFPTVEKIALRLDRNHLQFTLGAEPIELPDDVVPEPAPPGEQEVKVQQLEIILRELLSGRQR</sequence>
<protein>
    <recommendedName>
        <fullName evidence="1">F-box domain-containing protein</fullName>
    </recommendedName>
</protein>
<keyword evidence="3" id="KW-1185">Reference proteome</keyword>
<evidence type="ECO:0000259" key="1">
    <source>
        <dbReference type="PROSITE" id="PS50181"/>
    </source>
</evidence>
<gene>
    <name evidence="2" type="ORF">CALVIDRAFT_531977</name>
</gene>
<dbReference type="AlphaFoldDB" id="A0A167FKU0"/>
<dbReference type="InterPro" id="IPR032675">
    <property type="entry name" value="LRR_dom_sf"/>
</dbReference>
<dbReference type="Gene3D" id="1.20.1280.50">
    <property type="match status" value="1"/>
</dbReference>
<dbReference type="Proteomes" id="UP000076738">
    <property type="component" value="Unassembled WGS sequence"/>
</dbReference>
<dbReference type="PROSITE" id="PS50181">
    <property type="entry name" value="FBOX"/>
    <property type="match status" value="1"/>
</dbReference>
<dbReference type="SUPFAM" id="SSF52047">
    <property type="entry name" value="RNI-like"/>
    <property type="match status" value="1"/>
</dbReference>
<dbReference type="InterPro" id="IPR036047">
    <property type="entry name" value="F-box-like_dom_sf"/>
</dbReference>
<feature type="domain" description="F-box" evidence="1">
    <location>
        <begin position="13"/>
        <end position="66"/>
    </location>
</feature>
<dbReference type="OrthoDB" id="3266451at2759"/>
<dbReference type="SUPFAM" id="SSF81383">
    <property type="entry name" value="F-box domain"/>
    <property type="match status" value="1"/>
</dbReference>
<evidence type="ECO:0000313" key="3">
    <source>
        <dbReference type="Proteomes" id="UP000076738"/>
    </source>
</evidence>
<evidence type="ECO:0000313" key="2">
    <source>
        <dbReference type="EMBL" id="KZO89601.1"/>
    </source>
</evidence>